<dbReference type="PIRSF" id="PIRSF019574">
    <property type="entry name" value="Periplasmic_polyamine_BP"/>
    <property type="match status" value="1"/>
</dbReference>
<dbReference type="Pfam" id="PF13416">
    <property type="entry name" value="SBP_bac_8"/>
    <property type="match status" value="1"/>
</dbReference>
<evidence type="ECO:0000256" key="6">
    <source>
        <dbReference type="SAM" id="SignalP"/>
    </source>
</evidence>
<keyword evidence="8" id="KW-1185">Reference proteome</keyword>
<name>A0A1T4W5V6_9BACT</name>
<evidence type="ECO:0000256" key="2">
    <source>
        <dbReference type="ARBA" id="ARBA00022448"/>
    </source>
</evidence>
<evidence type="ECO:0000256" key="5">
    <source>
        <dbReference type="PIRSR" id="PIRSR019574-1"/>
    </source>
</evidence>
<dbReference type="EMBL" id="FUYC01000001">
    <property type="protein sequence ID" value="SKA72091.1"/>
    <property type="molecule type" value="Genomic_DNA"/>
</dbReference>
<feature type="binding site" evidence="5">
    <location>
        <position position="46"/>
    </location>
    <ligand>
        <name>spermidine</name>
        <dbReference type="ChEBI" id="CHEBI:57834"/>
    </ligand>
</feature>
<dbReference type="Proteomes" id="UP000190027">
    <property type="component" value="Unassembled WGS sequence"/>
</dbReference>
<dbReference type="GO" id="GO:0015846">
    <property type="term" value="P:polyamine transport"/>
    <property type="evidence" value="ECO:0007669"/>
    <property type="project" value="InterPro"/>
</dbReference>
<dbReference type="PRINTS" id="PR00909">
    <property type="entry name" value="SPERMDNBNDNG"/>
</dbReference>
<feature type="signal peptide" evidence="6">
    <location>
        <begin position="1"/>
        <end position="21"/>
    </location>
</feature>
<dbReference type="GO" id="GO:0042597">
    <property type="term" value="C:periplasmic space"/>
    <property type="evidence" value="ECO:0007669"/>
    <property type="project" value="UniProtKB-SubCell"/>
</dbReference>
<dbReference type="Gene3D" id="3.40.190.10">
    <property type="entry name" value="Periplasmic binding protein-like II"/>
    <property type="match status" value="2"/>
</dbReference>
<proteinExistence type="predicted"/>
<dbReference type="GO" id="GO:0019808">
    <property type="term" value="F:polyamine binding"/>
    <property type="evidence" value="ECO:0007669"/>
    <property type="project" value="InterPro"/>
</dbReference>
<dbReference type="PANTHER" id="PTHR30222:SF17">
    <property type="entry name" value="SPERMIDINE_PUTRESCINE-BINDING PERIPLASMIC PROTEIN"/>
    <property type="match status" value="1"/>
</dbReference>
<keyword evidence="2" id="KW-0813">Transport</keyword>
<dbReference type="PROSITE" id="PS51257">
    <property type="entry name" value="PROKAR_LIPOPROTEIN"/>
    <property type="match status" value="1"/>
</dbReference>
<reference evidence="7 8" key="1">
    <citation type="submission" date="2017-02" db="EMBL/GenBank/DDBJ databases">
        <authorList>
            <person name="Peterson S.W."/>
        </authorList>
    </citation>
    <scope>NUCLEOTIDE SEQUENCE [LARGE SCALE GENOMIC DNA]</scope>
    <source>
        <strain evidence="7 8">DSM 16080</strain>
    </source>
</reference>
<evidence type="ECO:0000313" key="7">
    <source>
        <dbReference type="EMBL" id="SKA72091.1"/>
    </source>
</evidence>
<evidence type="ECO:0000313" key="8">
    <source>
        <dbReference type="Proteomes" id="UP000190027"/>
    </source>
</evidence>
<organism evidence="7 8">
    <name type="scientific">Paucidesulfovibrio gracilis DSM 16080</name>
    <dbReference type="NCBI Taxonomy" id="1121449"/>
    <lineage>
        <taxon>Bacteria</taxon>
        <taxon>Pseudomonadati</taxon>
        <taxon>Thermodesulfobacteriota</taxon>
        <taxon>Desulfovibrionia</taxon>
        <taxon>Desulfovibrionales</taxon>
        <taxon>Desulfovibrionaceae</taxon>
        <taxon>Paucidesulfovibrio</taxon>
    </lineage>
</organism>
<dbReference type="CDD" id="cd13590">
    <property type="entry name" value="PBP2_PotD_PotF_like"/>
    <property type="match status" value="1"/>
</dbReference>
<comment type="subcellular location">
    <subcellularLocation>
        <location evidence="1">Periplasm</location>
    </subcellularLocation>
</comment>
<evidence type="ECO:0000256" key="1">
    <source>
        <dbReference type="ARBA" id="ARBA00004418"/>
    </source>
</evidence>
<gene>
    <name evidence="7" type="ORF">SAMN02745704_00280</name>
</gene>
<evidence type="ECO:0000256" key="3">
    <source>
        <dbReference type="ARBA" id="ARBA00022729"/>
    </source>
</evidence>
<sequence length="358" mass="40883">MPSFRLLFRMLVLLLLTLAGCSEGESNSEKLPQEESNVLHFYNWEEYVLPELLQEFEEREGIKVILHSYLDEDDILAALQSGLTNADLVVVSDNIVEELYRGRLLHPLNRERIPNLRFVAPHPFYYRLPGDVLVTVPYLMGTVGVLVNRNHVPDSADSWQVLWDHQYSGRMAMLDNSLDVLDAGCNVLGYSINTESPRELEHVREKLMAQRSLLTGYFDTVTLMDQMVEGRLYAAQMYNGDAVVAMQDNPDLRFFIPREGTSVWVDCLVVPLRAAHAEAAMRFINFLHEPEVMARNAAYLGYQPVNTAAIELMPLELQNSPILFPPRSVMQRCESFQPIKAEAMHQRLSIWAQLRSSD</sequence>
<dbReference type="STRING" id="1121449.SAMN02745704_00280"/>
<evidence type="ECO:0000256" key="4">
    <source>
        <dbReference type="ARBA" id="ARBA00022764"/>
    </source>
</evidence>
<accession>A0A1T4W5V6</accession>
<dbReference type="SUPFAM" id="SSF53850">
    <property type="entry name" value="Periplasmic binding protein-like II"/>
    <property type="match status" value="1"/>
</dbReference>
<keyword evidence="4" id="KW-0574">Periplasm</keyword>
<protein>
    <submittedName>
        <fullName evidence="7">Spermidine/putrescine transport system substrate-binding protein</fullName>
    </submittedName>
</protein>
<dbReference type="AlphaFoldDB" id="A0A1T4W5V6"/>
<dbReference type="InterPro" id="IPR001188">
    <property type="entry name" value="Sperm_putr-bd"/>
</dbReference>
<dbReference type="InterPro" id="IPR006059">
    <property type="entry name" value="SBP"/>
</dbReference>
<keyword evidence="3 6" id="KW-0732">Signal</keyword>
<dbReference type="RefSeq" id="WP_144019041.1">
    <property type="nucleotide sequence ID" value="NZ_FUYC01000001.1"/>
</dbReference>
<dbReference type="OrthoDB" id="9766989at2"/>
<dbReference type="PANTHER" id="PTHR30222">
    <property type="entry name" value="SPERMIDINE/PUTRESCINE-BINDING PERIPLASMIC PROTEIN"/>
    <property type="match status" value="1"/>
</dbReference>
<feature type="chain" id="PRO_5010562907" evidence="6">
    <location>
        <begin position="22"/>
        <end position="358"/>
    </location>
</feature>